<reference evidence="1 2" key="1">
    <citation type="submission" date="2019-10" db="EMBL/GenBank/DDBJ databases">
        <title>Complete genome sequence of Vibrio sp. strain THAF100, isolated from non-filtered water from the water column of tank 6 of a marine aquarium containing stony-coral fragments. Water maintained at 26 degree C.</title>
        <authorList>
            <person name="Ruckert C."/>
            <person name="Franco A."/>
            <person name="Kalinowski J."/>
            <person name="Glaeser S."/>
        </authorList>
    </citation>
    <scope>NUCLEOTIDE SEQUENCE [LARGE SCALE GENOMIC DNA]</scope>
    <source>
        <strain evidence="1 2">THAF100</strain>
        <plasmid evidence="2">pthaf100_a</plasmid>
    </source>
</reference>
<sequence>MVGIKFANYLILAVFIMSEKIRLLNPQQAHFLDTGGGNSVYQEFTGLQDYDMIQFNWVLHHFIAHSYAETHALELEGLRSAYNMLGSEGIVIIFENFYEGKEHTNSPGKLIYQLTSSKLLKPVTSALGANTAGVGVCFNSELHWREAIDKSRFQQHLLSTLL</sequence>
<keyword evidence="1" id="KW-0614">Plasmid</keyword>
<keyword evidence="2" id="KW-1185">Reference proteome</keyword>
<gene>
    <name evidence="1" type="ORF">FIV01_18775</name>
</gene>
<geneLocation type="plasmid" evidence="2">
    <name>pthaf100_a</name>
</geneLocation>
<dbReference type="EMBL" id="CP045351">
    <property type="protein sequence ID" value="QFT28443.1"/>
    <property type="molecule type" value="Genomic_DNA"/>
</dbReference>
<evidence type="ECO:0000313" key="1">
    <source>
        <dbReference type="EMBL" id="QFT28443.1"/>
    </source>
</evidence>
<dbReference type="KEGG" id="vaq:FIV01_18775"/>
<proteinExistence type="predicted"/>
<protein>
    <recommendedName>
        <fullName evidence="3">Methyltransferase domain protein</fullName>
    </recommendedName>
</protein>
<name>A0A5P9CR45_9VIBR</name>
<accession>A0A5P9CR45</accession>
<evidence type="ECO:0008006" key="3">
    <source>
        <dbReference type="Google" id="ProtNLM"/>
    </source>
</evidence>
<dbReference type="Proteomes" id="UP000326936">
    <property type="component" value="Plasmid pTHAF100_a"/>
</dbReference>
<dbReference type="AlphaFoldDB" id="A0A5P9CR45"/>
<evidence type="ECO:0000313" key="2">
    <source>
        <dbReference type="Proteomes" id="UP000326936"/>
    </source>
</evidence>
<organism evidence="1 2">
    <name type="scientific">Vibrio aquimaris</name>
    <dbReference type="NCBI Taxonomy" id="2587862"/>
    <lineage>
        <taxon>Bacteria</taxon>
        <taxon>Pseudomonadati</taxon>
        <taxon>Pseudomonadota</taxon>
        <taxon>Gammaproteobacteria</taxon>
        <taxon>Vibrionales</taxon>
        <taxon>Vibrionaceae</taxon>
        <taxon>Vibrio</taxon>
    </lineage>
</organism>